<organism evidence="2 3">
    <name type="scientific">Zygosaccharomyces rouxii</name>
    <dbReference type="NCBI Taxonomy" id="4956"/>
    <lineage>
        <taxon>Eukaryota</taxon>
        <taxon>Fungi</taxon>
        <taxon>Dikarya</taxon>
        <taxon>Ascomycota</taxon>
        <taxon>Saccharomycotina</taxon>
        <taxon>Saccharomycetes</taxon>
        <taxon>Saccharomycetales</taxon>
        <taxon>Saccharomycetaceae</taxon>
        <taxon>Zygosaccharomyces</taxon>
    </lineage>
</organism>
<sequence length="202" mass="20565">MQFTTLALAALASAQAAFAASGSQEFSPLSIASGSGLQYASIVAKGDDLYFGAGSDALSANVTDCGFLQFKDGSYAYVESDGSFKKGSRQDAMPGFVIKDGSLEYNNQGFFGVKDGEQYRLSSESRSDDSIGVLIRALALDGGATPVPDYSPDGKDCWALGPPVYVSKRDVATVSSGNGAAQLGSQASLGVGAAAAVAAILL</sequence>
<accession>A0A1Q3AL56</accession>
<evidence type="ECO:0000313" key="3">
    <source>
        <dbReference type="Proteomes" id="UP000187013"/>
    </source>
</evidence>
<proteinExistence type="predicted"/>
<name>A0A1Q3AL56_ZYGRO</name>
<feature type="chain" id="PRO_5012523983" description="Cell wall protein CWP1" evidence="1">
    <location>
        <begin position="20"/>
        <end position="202"/>
    </location>
</feature>
<comment type="caution">
    <text evidence="2">The sequence shown here is derived from an EMBL/GenBank/DDBJ whole genome shotgun (WGS) entry which is preliminary data.</text>
</comment>
<reference evidence="2 3" key="1">
    <citation type="submission" date="2016-08" db="EMBL/GenBank/DDBJ databases">
        <title>Draft genome sequence of allopolyploid Zygosaccharomyces rouxii.</title>
        <authorList>
            <person name="Watanabe J."/>
            <person name="Uehara K."/>
            <person name="Mogi Y."/>
            <person name="Tsukioka Y."/>
        </authorList>
    </citation>
    <scope>NUCLEOTIDE SEQUENCE [LARGE SCALE GENOMIC DNA]</scope>
    <source>
        <strain evidence="2 3">NBRC 110957</strain>
    </source>
</reference>
<feature type="signal peptide" evidence="1">
    <location>
        <begin position="1"/>
        <end position="19"/>
    </location>
</feature>
<gene>
    <name evidence="2" type="ORF">ZYGR_0BB00690</name>
</gene>
<dbReference type="AlphaFoldDB" id="A0A1Q3AL56"/>
<evidence type="ECO:0008006" key="4">
    <source>
        <dbReference type="Google" id="ProtNLM"/>
    </source>
</evidence>
<dbReference type="EMBL" id="BDGX01000054">
    <property type="protein sequence ID" value="GAV56292.1"/>
    <property type="molecule type" value="Genomic_DNA"/>
</dbReference>
<dbReference type="Proteomes" id="UP000187013">
    <property type="component" value="Unassembled WGS sequence"/>
</dbReference>
<evidence type="ECO:0000313" key="2">
    <source>
        <dbReference type="EMBL" id="GAV56292.1"/>
    </source>
</evidence>
<keyword evidence="1" id="KW-0732">Signal</keyword>
<evidence type="ECO:0000256" key="1">
    <source>
        <dbReference type="SAM" id="SignalP"/>
    </source>
</evidence>
<protein>
    <recommendedName>
        <fullName evidence="4">Cell wall protein CWP1</fullName>
    </recommendedName>
</protein>
<dbReference type="OrthoDB" id="5415592at2759"/>